<reference evidence="1 2" key="1">
    <citation type="journal article" date="2022" name="DNA Res.">
        <title>Chromosomal-level genome assembly of the orchid tree Bauhinia variegata (Leguminosae; Cercidoideae) supports the allotetraploid origin hypothesis of Bauhinia.</title>
        <authorList>
            <person name="Zhong Y."/>
            <person name="Chen Y."/>
            <person name="Zheng D."/>
            <person name="Pang J."/>
            <person name="Liu Y."/>
            <person name="Luo S."/>
            <person name="Meng S."/>
            <person name="Qian L."/>
            <person name="Wei D."/>
            <person name="Dai S."/>
            <person name="Zhou R."/>
        </authorList>
    </citation>
    <scope>NUCLEOTIDE SEQUENCE [LARGE SCALE GENOMIC DNA]</scope>
    <source>
        <strain evidence="1">BV-YZ2020</strain>
    </source>
</reference>
<evidence type="ECO:0000313" key="1">
    <source>
        <dbReference type="EMBL" id="KAI4297786.1"/>
    </source>
</evidence>
<accession>A0ACB9KKP0</accession>
<gene>
    <name evidence="1" type="ORF">L6164_037653</name>
</gene>
<sequence>MAENQSFSSGVSSSAEATSSPGVAAGIEFESNPNQRLSSVLLNEFNYLPWSRAITLALGGRSKLSFIDDQAFIPDASSQDYATWLSKDQLVRSWILNSMDPQLAEIFSYSDSAAQLWMAVRDMYGQQNNSARIFELQRDIVNLQQSGKPFVQLLGSLKKMWNELEVYRPHTVDAAVLRKRVEEDKIFQLLASLGSDYEDLRSHILMSPELPSFSSICSTIQREEVRRKVMKVEHKSPLSDTRAYATNHQPKRETYYKGKRPDLKCDHCHHLGHLIERCWVLHPELKPKFPKDKGPSKHRAHVTETLQGDMVNYNSNPISLINEFAAYLQQKGDKDLSNPANSNSTAFLGKFAGLLANSERSSHGNNEGISTALSTALKFSTVHDFWIVDSGATDHMTNKLTNLFDFKKFSTPSHVSVANGYGVPVIGSGKLKDLVTKKTIGEGFFLQGNNIAGSGLPVLPNSPSTAADRSSNPISSVSADRDTDQSANSPSDTNAIHSDCSQVDSSNCSQDESSPVGSLSPMCQDVPQPRRYPTRNHAPPKKLQDFVTYSVCHPTSREKGQRVERYRSLSTGKSYLEIDMMEPKREEVVIVGAGIAGLTTSLGLHRLGIRSLVLESSDTLRVTGFALTIWTNAWKALDAVGVGDILRQQHVQLHGNVTTSLITGHQTSNTSFNAKGKHGNPEIRCVRRKLLLEALANELPSGTIRYSSKVVAIEESGFSKLIHLADGTTIQTKVLIGCDGVNSVVAKWLGFKKAAFAGRSAVRGFAEFTSNHGFEPKFVQFFGDGCRSGAIPCDEKTGYWFFTWTPTSQEKELEEDPAMLKQLVLQKLEKMPSNVRVLMEKTELESLSVSRLRYRHPWELIWGNISKGNVCIAGDAVHPMTPDLGQGGCCALEDGVVLARCLAEAFSEKPRDDEDEEKDKYKRIEAALKKYANERRWRSIDLITTAYTMGIIQEGGAKLISLLRDKILARFLAHVLLAKSDFNCGKLNSS</sequence>
<evidence type="ECO:0000313" key="2">
    <source>
        <dbReference type="Proteomes" id="UP000828941"/>
    </source>
</evidence>
<comment type="caution">
    <text evidence="1">The sequence shown here is derived from an EMBL/GenBank/DDBJ whole genome shotgun (WGS) entry which is preliminary data.</text>
</comment>
<keyword evidence="2" id="KW-1185">Reference proteome</keyword>
<protein>
    <submittedName>
        <fullName evidence="1">Uncharacterized protein</fullName>
    </submittedName>
</protein>
<name>A0ACB9KKP0_BAUVA</name>
<dbReference type="Proteomes" id="UP000828941">
    <property type="component" value="Chromosome 14"/>
</dbReference>
<organism evidence="1 2">
    <name type="scientific">Bauhinia variegata</name>
    <name type="common">Purple orchid tree</name>
    <name type="synonym">Phanera variegata</name>
    <dbReference type="NCBI Taxonomy" id="167791"/>
    <lineage>
        <taxon>Eukaryota</taxon>
        <taxon>Viridiplantae</taxon>
        <taxon>Streptophyta</taxon>
        <taxon>Embryophyta</taxon>
        <taxon>Tracheophyta</taxon>
        <taxon>Spermatophyta</taxon>
        <taxon>Magnoliopsida</taxon>
        <taxon>eudicotyledons</taxon>
        <taxon>Gunneridae</taxon>
        <taxon>Pentapetalae</taxon>
        <taxon>rosids</taxon>
        <taxon>fabids</taxon>
        <taxon>Fabales</taxon>
        <taxon>Fabaceae</taxon>
        <taxon>Cercidoideae</taxon>
        <taxon>Cercideae</taxon>
        <taxon>Bauhiniinae</taxon>
        <taxon>Bauhinia</taxon>
    </lineage>
</organism>
<proteinExistence type="predicted"/>
<dbReference type="EMBL" id="CM039439">
    <property type="protein sequence ID" value="KAI4297786.1"/>
    <property type="molecule type" value="Genomic_DNA"/>
</dbReference>